<reference evidence="2 3" key="1">
    <citation type="submission" date="2018-06" db="EMBL/GenBank/DDBJ databases">
        <title>Spirosoma sp. HMF3257 Genome sequencing and assembly.</title>
        <authorList>
            <person name="Kang H."/>
            <person name="Cha I."/>
            <person name="Kim H."/>
            <person name="Kang J."/>
            <person name="Joh K."/>
        </authorList>
    </citation>
    <scope>NUCLEOTIDE SEQUENCE [LARGE SCALE GENOMIC DNA]</scope>
    <source>
        <strain evidence="2 3">HMF3257</strain>
    </source>
</reference>
<name>A0A327ND81_9BACT</name>
<organism evidence="2 3">
    <name type="scientific">Spirosoma telluris</name>
    <dbReference type="NCBI Taxonomy" id="2183553"/>
    <lineage>
        <taxon>Bacteria</taxon>
        <taxon>Pseudomonadati</taxon>
        <taxon>Bacteroidota</taxon>
        <taxon>Cytophagia</taxon>
        <taxon>Cytophagales</taxon>
        <taxon>Cytophagaceae</taxon>
        <taxon>Spirosoma</taxon>
    </lineage>
</organism>
<sequence length="145" mass="16633">MESKIITAFKAYKDALAELATTLKNRVKASSSLKALKEELGLTANMYYQRLNYPQNIPADEIAAFAKLLNDKILIQLYEQTQTLGHQLSNEITDYIKEADLTITFVCKKLDTDPSSFYRKQKDPRLWSKEEVEKIAQIVETIKNL</sequence>
<keyword evidence="3" id="KW-1185">Reference proteome</keyword>
<comment type="caution">
    <text evidence="2">The sequence shown here is derived from an EMBL/GenBank/DDBJ whole genome shotgun (WGS) entry which is preliminary data.</text>
</comment>
<dbReference type="EMBL" id="QLII01000002">
    <property type="protein sequence ID" value="RAI73177.1"/>
    <property type="molecule type" value="Genomic_DNA"/>
</dbReference>
<proteinExistence type="predicted"/>
<dbReference type="EMBL" id="QLII01000002">
    <property type="protein sequence ID" value="RAI73046.1"/>
    <property type="molecule type" value="Genomic_DNA"/>
</dbReference>
<dbReference type="Proteomes" id="UP000249016">
    <property type="component" value="Unassembled WGS sequence"/>
</dbReference>
<protein>
    <submittedName>
        <fullName evidence="2">Uncharacterized protein</fullName>
    </submittedName>
</protein>
<dbReference type="OrthoDB" id="952142at2"/>
<evidence type="ECO:0000313" key="1">
    <source>
        <dbReference type="EMBL" id="RAI73046.1"/>
    </source>
</evidence>
<evidence type="ECO:0000313" key="3">
    <source>
        <dbReference type="Proteomes" id="UP000249016"/>
    </source>
</evidence>
<dbReference type="RefSeq" id="WP_111350794.1">
    <property type="nucleotide sequence ID" value="NZ_QLII01000002.1"/>
</dbReference>
<accession>A0A327ND81</accession>
<evidence type="ECO:0000313" key="2">
    <source>
        <dbReference type="EMBL" id="RAI73177.1"/>
    </source>
</evidence>
<gene>
    <name evidence="1" type="ORF">HMF3257_37215</name>
    <name evidence="2" type="ORF">HMF3257_37985</name>
</gene>
<dbReference type="AlphaFoldDB" id="A0A327ND81"/>